<dbReference type="SUPFAM" id="SSF52833">
    <property type="entry name" value="Thioredoxin-like"/>
    <property type="match status" value="1"/>
</dbReference>
<proteinExistence type="inferred from homology"/>
<dbReference type="PANTHER" id="PTHR36450:SF1">
    <property type="entry name" value="THIOREDOXIN"/>
    <property type="match status" value="1"/>
</dbReference>
<sequence length="86" mass="9440">MKVEVIGVNPPCPRCEQTEENAKKAAEKLRKEGFDIEVAKLDISSRDTVSRFGVIMSPAIAVNGVVKMMGKVPDPGVIERMLRKEA</sequence>
<evidence type="ECO:0000313" key="4">
    <source>
        <dbReference type="Proteomes" id="UP000037210"/>
    </source>
</evidence>
<dbReference type="Pfam" id="PF13192">
    <property type="entry name" value="Thioredoxin_3"/>
    <property type="match status" value="1"/>
</dbReference>
<evidence type="ECO:0000256" key="1">
    <source>
        <dbReference type="ARBA" id="ARBA00007787"/>
    </source>
</evidence>
<dbReference type="Proteomes" id="UP000037210">
    <property type="component" value="Unassembled WGS sequence"/>
</dbReference>
<comment type="similarity">
    <text evidence="1">Belongs to the glutaredoxin family.</text>
</comment>
<dbReference type="EMBL" id="LFWZ01000049">
    <property type="protein sequence ID" value="KON29865.1"/>
    <property type="molecule type" value="Genomic_DNA"/>
</dbReference>
<protein>
    <recommendedName>
        <fullName evidence="2">Thioredoxin-like fold domain-containing protein</fullName>
    </recommendedName>
</protein>
<evidence type="ECO:0000313" key="3">
    <source>
        <dbReference type="EMBL" id="KON29865.1"/>
    </source>
</evidence>
<evidence type="ECO:0000259" key="2">
    <source>
        <dbReference type="Pfam" id="PF13192"/>
    </source>
</evidence>
<dbReference type="InterPro" id="IPR036249">
    <property type="entry name" value="Thioredoxin-like_sf"/>
</dbReference>
<feature type="domain" description="Thioredoxin-like fold" evidence="2">
    <location>
        <begin position="1"/>
        <end position="82"/>
    </location>
</feature>
<dbReference type="InterPro" id="IPR012336">
    <property type="entry name" value="Thioredoxin-like_fold"/>
</dbReference>
<dbReference type="Gene3D" id="3.40.30.10">
    <property type="entry name" value="Glutaredoxin"/>
    <property type="match status" value="1"/>
</dbReference>
<dbReference type="PANTHER" id="PTHR36450">
    <property type="entry name" value="THIOREDOXIN"/>
    <property type="match status" value="1"/>
</dbReference>
<comment type="caution">
    <text evidence="3">The sequence shown here is derived from an EMBL/GenBank/DDBJ whole genome shotgun (WGS) entry which is preliminary data.</text>
</comment>
<dbReference type="AlphaFoldDB" id="A0A0M0BND8"/>
<accession>A0A0M0BND8</accession>
<organism evidence="3 4">
    <name type="scientific">miscellaneous Crenarchaeota group-15 archaeon DG-45</name>
    <dbReference type="NCBI Taxonomy" id="1685127"/>
    <lineage>
        <taxon>Archaea</taxon>
        <taxon>Candidatus Bathyarchaeota</taxon>
        <taxon>MCG-15</taxon>
    </lineage>
</organism>
<reference evidence="3 4" key="1">
    <citation type="submission" date="2015-06" db="EMBL/GenBank/DDBJ databases">
        <title>New insights into the roles of widespread benthic archaea in carbon and nitrogen cycling.</title>
        <authorList>
            <person name="Lazar C.S."/>
            <person name="Baker B.J."/>
            <person name="Seitz K.W."/>
            <person name="Hyde A.S."/>
            <person name="Dick G.J."/>
            <person name="Hinrichs K.-U."/>
            <person name="Teske A.P."/>
        </authorList>
    </citation>
    <scope>NUCLEOTIDE SEQUENCE [LARGE SCALE GENOMIC DNA]</scope>
    <source>
        <strain evidence="3">DG-45</strain>
    </source>
</reference>
<name>A0A0M0BND8_9ARCH</name>
<gene>
    <name evidence="3" type="ORF">AC482_05360</name>
</gene>
<dbReference type="InterPro" id="IPR005243">
    <property type="entry name" value="THIRX-like_proc"/>
</dbReference>